<organism evidence="1 2">
    <name type="scientific">Lyophyllum shimeji</name>
    <name type="common">Hon-shimeji</name>
    <name type="synonym">Tricholoma shimeji</name>
    <dbReference type="NCBI Taxonomy" id="47721"/>
    <lineage>
        <taxon>Eukaryota</taxon>
        <taxon>Fungi</taxon>
        <taxon>Dikarya</taxon>
        <taxon>Basidiomycota</taxon>
        <taxon>Agaricomycotina</taxon>
        <taxon>Agaricomycetes</taxon>
        <taxon>Agaricomycetidae</taxon>
        <taxon>Agaricales</taxon>
        <taxon>Tricholomatineae</taxon>
        <taxon>Lyophyllaceae</taxon>
        <taxon>Lyophyllum</taxon>
    </lineage>
</organism>
<comment type="caution">
    <text evidence="1">The sequence shown here is derived from an EMBL/GenBank/DDBJ whole genome shotgun (WGS) entry which is preliminary data.</text>
</comment>
<proteinExistence type="predicted"/>
<sequence>MRTQESSTMKMSHGPNVVQRLDRSQLTKSCRDSAICVLARPPLDLPQNAALTYEIQLQNSISSPYTQQPSNAMLSFSSDT</sequence>
<evidence type="ECO:0000313" key="1">
    <source>
        <dbReference type="EMBL" id="GLB36537.1"/>
    </source>
</evidence>
<dbReference type="EMBL" id="BRPK01000003">
    <property type="protein sequence ID" value="GLB36537.1"/>
    <property type="molecule type" value="Genomic_DNA"/>
</dbReference>
<gene>
    <name evidence="1" type="ORF">LshimejAT787_0308250</name>
</gene>
<accession>A0A9P3UKM3</accession>
<evidence type="ECO:0000313" key="2">
    <source>
        <dbReference type="Proteomes" id="UP001063166"/>
    </source>
</evidence>
<reference evidence="1" key="1">
    <citation type="submission" date="2022-07" db="EMBL/GenBank/DDBJ databases">
        <title>The genome of Lyophyllum shimeji provides insight into the initial evolution of ectomycorrhizal fungal genome.</title>
        <authorList>
            <person name="Kobayashi Y."/>
            <person name="Shibata T."/>
            <person name="Hirakawa H."/>
            <person name="Shigenobu S."/>
            <person name="Nishiyama T."/>
            <person name="Yamada A."/>
            <person name="Hasebe M."/>
            <person name="Kawaguchi M."/>
        </authorList>
    </citation>
    <scope>NUCLEOTIDE SEQUENCE</scope>
    <source>
        <strain evidence="1">AT787</strain>
    </source>
</reference>
<name>A0A9P3UKM3_LYOSH</name>
<keyword evidence="2" id="KW-1185">Reference proteome</keyword>
<dbReference type="Proteomes" id="UP001063166">
    <property type="component" value="Unassembled WGS sequence"/>
</dbReference>
<dbReference type="AlphaFoldDB" id="A0A9P3UKM3"/>
<protein>
    <submittedName>
        <fullName evidence="1">Uncharacterized protein</fullName>
    </submittedName>
</protein>